<feature type="transmembrane region" description="Helical" evidence="1">
    <location>
        <begin position="118"/>
        <end position="133"/>
    </location>
</feature>
<dbReference type="GeneID" id="37131777"/>
<dbReference type="AlphaFoldDB" id="A0A318YKY2"/>
<dbReference type="EMBL" id="KZ821459">
    <property type="protein sequence ID" value="PYH34497.1"/>
    <property type="molecule type" value="Genomic_DNA"/>
</dbReference>
<dbReference type="RefSeq" id="XP_025479975.1">
    <property type="nucleotide sequence ID" value="XM_025629321.1"/>
</dbReference>
<evidence type="ECO:0000256" key="1">
    <source>
        <dbReference type="SAM" id="Phobius"/>
    </source>
</evidence>
<reference evidence="2" key="1">
    <citation type="submission" date="2016-12" db="EMBL/GenBank/DDBJ databases">
        <title>The genomes of Aspergillus section Nigri reveals drivers in fungal speciation.</title>
        <authorList>
            <consortium name="DOE Joint Genome Institute"/>
            <person name="Vesth T.C."/>
            <person name="Nybo J."/>
            <person name="Theobald S."/>
            <person name="Brandl J."/>
            <person name="Frisvad J.C."/>
            <person name="Nielsen K.F."/>
            <person name="Lyhne E.K."/>
            <person name="Kogle M.E."/>
            <person name="Kuo A."/>
            <person name="Riley R."/>
            <person name="Clum A."/>
            <person name="Nolan M."/>
            <person name="Lipzen A."/>
            <person name="Salamov A."/>
            <person name="Henrissat B."/>
            <person name="Wiebenga A."/>
            <person name="De Vries R.P."/>
            <person name="Grigoriev I.V."/>
            <person name="Mortensen U.H."/>
            <person name="Andersen M.R."/>
            <person name="Baker S.E."/>
        </authorList>
    </citation>
    <scope>NUCLEOTIDE SEQUENCE [LARGE SCALE GENOMIC DNA]</scope>
    <source>
        <strain evidence="2">CBS 115656</strain>
    </source>
</reference>
<name>A0A318YKY2_ASPNB</name>
<keyword evidence="1" id="KW-0472">Membrane</keyword>
<accession>A0A318YKY2</accession>
<organism evidence="2 3">
    <name type="scientific">Aspergillus neoniger (strain CBS 115656)</name>
    <dbReference type="NCBI Taxonomy" id="1448310"/>
    <lineage>
        <taxon>Eukaryota</taxon>
        <taxon>Fungi</taxon>
        <taxon>Dikarya</taxon>
        <taxon>Ascomycota</taxon>
        <taxon>Pezizomycotina</taxon>
        <taxon>Eurotiomycetes</taxon>
        <taxon>Eurotiomycetidae</taxon>
        <taxon>Eurotiales</taxon>
        <taxon>Aspergillaceae</taxon>
        <taxon>Aspergillus</taxon>
        <taxon>Aspergillus subgen. Circumdati</taxon>
    </lineage>
</organism>
<sequence length="134" mass="15167">MCVRIPHTKPTYMHTYVDMSEANCKLDLQVVHYLPACLSVCDMVEELLSKLTRYDNRFILHLAGPLFLFRIKIVASPFSFLFNPSPTGACHGMHEYHGSSSALCVYSSFPTNSLPPDIIQGFLLLLLLLLLLHR</sequence>
<feature type="transmembrane region" description="Helical" evidence="1">
    <location>
        <begin position="58"/>
        <end position="78"/>
    </location>
</feature>
<keyword evidence="3" id="KW-1185">Reference proteome</keyword>
<keyword evidence="1" id="KW-1133">Transmembrane helix</keyword>
<proteinExistence type="predicted"/>
<dbReference type="Proteomes" id="UP000247647">
    <property type="component" value="Unassembled WGS sequence"/>
</dbReference>
<protein>
    <submittedName>
        <fullName evidence="2">Uncharacterized protein</fullName>
    </submittedName>
</protein>
<keyword evidence="1" id="KW-0812">Transmembrane</keyword>
<evidence type="ECO:0000313" key="2">
    <source>
        <dbReference type="EMBL" id="PYH34497.1"/>
    </source>
</evidence>
<gene>
    <name evidence="2" type="ORF">BO87DRAFT_48825</name>
</gene>
<evidence type="ECO:0000313" key="3">
    <source>
        <dbReference type="Proteomes" id="UP000247647"/>
    </source>
</evidence>